<feature type="domain" description="ABC transporter" evidence="9">
    <location>
        <begin position="440"/>
        <end position="683"/>
    </location>
</feature>
<dbReference type="Pfam" id="PF00664">
    <property type="entry name" value="ABC_membrane"/>
    <property type="match status" value="2"/>
</dbReference>
<keyword evidence="2" id="KW-0813">Transport</keyword>
<reference evidence="12" key="2">
    <citation type="submission" date="2015-01" db="EMBL/GenBank/DDBJ databases">
        <title>Evolutionary Origins and Diversification of the Mycorrhizal Mutualists.</title>
        <authorList>
            <consortium name="DOE Joint Genome Institute"/>
            <consortium name="Mycorrhizal Genomics Consortium"/>
            <person name="Kohler A."/>
            <person name="Kuo A."/>
            <person name="Nagy L.G."/>
            <person name="Floudas D."/>
            <person name="Copeland A."/>
            <person name="Barry K.W."/>
            <person name="Cichocki N."/>
            <person name="Veneault-Fourrey C."/>
            <person name="LaButti K."/>
            <person name="Lindquist E.A."/>
            <person name="Lipzen A."/>
            <person name="Lundell T."/>
            <person name="Morin E."/>
            <person name="Murat C."/>
            <person name="Riley R."/>
            <person name="Ohm R."/>
            <person name="Sun H."/>
            <person name="Tunlid A."/>
            <person name="Henrissat B."/>
            <person name="Grigoriev I.V."/>
            <person name="Hibbett D.S."/>
            <person name="Martin F."/>
        </authorList>
    </citation>
    <scope>NUCLEOTIDE SEQUENCE [LARGE SCALE GENOMIC DNA]</scope>
    <source>
        <strain evidence="12">Zn</strain>
    </source>
</reference>
<accession>A0A0C3HR16</accession>
<feature type="transmembrane region" description="Helical" evidence="8">
    <location>
        <begin position="245"/>
        <end position="269"/>
    </location>
</feature>
<evidence type="ECO:0000259" key="9">
    <source>
        <dbReference type="PROSITE" id="PS50893"/>
    </source>
</evidence>
<dbReference type="SUPFAM" id="SSF90123">
    <property type="entry name" value="ABC transporter transmembrane region"/>
    <property type="match status" value="2"/>
</dbReference>
<evidence type="ECO:0000259" key="10">
    <source>
        <dbReference type="PROSITE" id="PS50929"/>
    </source>
</evidence>
<dbReference type="HOGENOM" id="CLU_000604_27_5_1"/>
<dbReference type="InterPro" id="IPR017871">
    <property type="entry name" value="ABC_transporter-like_CS"/>
</dbReference>
<evidence type="ECO:0000256" key="4">
    <source>
        <dbReference type="ARBA" id="ARBA00022741"/>
    </source>
</evidence>
<keyword evidence="3 8" id="KW-0812">Transmembrane</keyword>
<feature type="transmembrane region" description="Helical" evidence="8">
    <location>
        <begin position="873"/>
        <end position="890"/>
    </location>
</feature>
<evidence type="ECO:0000313" key="11">
    <source>
        <dbReference type="EMBL" id="KIN05475.1"/>
    </source>
</evidence>
<keyword evidence="12" id="KW-1185">Reference proteome</keyword>
<dbReference type="FunFam" id="1.20.1560.10:FF:000329">
    <property type="entry name" value="p-loop containing nucleoside triphosphate hydrolase protein"/>
    <property type="match status" value="1"/>
</dbReference>
<dbReference type="SMART" id="SM00382">
    <property type="entry name" value="AAA"/>
    <property type="match status" value="2"/>
</dbReference>
<dbReference type="InterPro" id="IPR044726">
    <property type="entry name" value="ABCC_6TM_D2"/>
</dbReference>
<evidence type="ECO:0000256" key="6">
    <source>
        <dbReference type="ARBA" id="ARBA00022989"/>
    </source>
</evidence>
<dbReference type="InterPro" id="IPR011527">
    <property type="entry name" value="ABC1_TM_dom"/>
</dbReference>
<dbReference type="CDD" id="cd18579">
    <property type="entry name" value="ABC_6TM_ABCC_D1"/>
    <property type="match status" value="1"/>
</dbReference>
<organism evidence="11 12">
    <name type="scientific">Oidiodendron maius (strain Zn)</name>
    <dbReference type="NCBI Taxonomy" id="913774"/>
    <lineage>
        <taxon>Eukaryota</taxon>
        <taxon>Fungi</taxon>
        <taxon>Dikarya</taxon>
        <taxon>Ascomycota</taxon>
        <taxon>Pezizomycotina</taxon>
        <taxon>Leotiomycetes</taxon>
        <taxon>Leotiomycetes incertae sedis</taxon>
        <taxon>Myxotrichaceae</taxon>
        <taxon>Oidiodendron</taxon>
    </lineage>
</organism>
<dbReference type="PANTHER" id="PTHR24223:SF345">
    <property type="entry name" value="ABC MULTIDRUG TRANSPORTER (EUROFUNG)"/>
    <property type="match status" value="1"/>
</dbReference>
<feature type="transmembrane region" description="Helical" evidence="8">
    <location>
        <begin position="345"/>
        <end position="368"/>
    </location>
</feature>
<evidence type="ECO:0008006" key="13">
    <source>
        <dbReference type="Google" id="ProtNLM"/>
    </source>
</evidence>
<keyword evidence="7 8" id="KW-0472">Membrane</keyword>
<dbReference type="Proteomes" id="UP000054321">
    <property type="component" value="Unassembled WGS sequence"/>
</dbReference>
<feature type="domain" description="ABC transmembrane type-1" evidence="10">
    <location>
        <begin position="128"/>
        <end position="404"/>
    </location>
</feature>
<dbReference type="CDD" id="cd18580">
    <property type="entry name" value="ABC_6TM_ABCC_D2"/>
    <property type="match status" value="1"/>
</dbReference>
<keyword evidence="4" id="KW-0547">Nucleotide-binding</keyword>
<dbReference type="InParanoid" id="A0A0C3HR16"/>
<name>A0A0C3HR16_OIDMZ</name>
<gene>
    <name evidence="11" type="ORF">OIDMADRAFT_38017</name>
</gene>
<evidence type="ECO:0000256" key="3">
    <source>
        <dbReference type="ARBA" id="ARBA00022692"/>
    </source>
</evidence>
<dbReference type="GO" id="GO:0140359">
    <property type="term" value="F:ABC-type transporter activity"/>
    <property type="evidence" value="ECO:0007669"/>
    <property type="project" value="InterPro"/>
</dbReference>
<feature type="transmembrane region" description="Helical" evidence="8">
    <location>
        <begin position="769"/>
        <end position="793"/>
    </location>
</feature>
<feature type="transmembrane region" description="Helical" evidence="8">
    <location>
        <begin position="161"/>
        <end position="181"/>
    </location>
</feature>
<dbReference type="Gene3D" id="1.20.1560.10">
    <property type="entry name" value="ABC transporter type 1, transmembrane domain"/>
    <property type="match status" value="2"/>
</dbReference>
<proteinExistence type="predicted"/>
<evidence type="ECO:0000256" key="5">
    <source>
        <dbReference type="ARBA" id="ARBA00022840"/>
    </source>
</evidence>
<sequence>MPSETARQTNTSRAIIIRFSIHLALLVLESRTKTPAFSVASQSPEEFHGVLSRVLFTWINPILLRGYRNVLVDKDLPSLSGDIKPEFTRNAMLQIWSQRAKPETQKTLPLALMKCLSSPFLAAIIPRLFLIIFRYSQPILIKESIRYVGVYPAGSESSRGYWLVVSAVGVYVGLALSTAVYGNCINRLELVTRSTLVGLIHHKTINSPSIYYDDGEATTLMSTDADSLIEIGGMIHETWAQVIEVLIGVVLLAGQVGWIWPLPILLIYLCSHMSRFVAKHLQPRQKAWNYATQNRIAAIAAMLSAMKVVKMLGFQHNLTHRIRELRNKELWAASKLRWVMVYYNASANGLGIFSPAITLVIFAAMLGARGRNLDTETAFTTMAILSMVTHPANMVMTIVPRVVAAFAGFERIQAYLLRPSLQANRGILPKPTLNKLSGDPTTGHLTKSSPAIQIRQLRIGHKQLVLDNINIEVAAGSLTIISGPTGSGKSTLLRAILGEIVPAHGIISLSTRQIAYCAQKPWLPSGTIKQVIYGPTGIYGASDQDDENWYYEVTNICCLTHDLDSLLDGDQTQIGSRGLNLSGGQRQRVALARALFARCDILLLDDNFSGLDGETEQTVFDNLFGSTGLIRRLKTTVVLVSNSSQYFQAADHIVVLGDNGIIDQGNWHNIKTKAASIAKFSSSHYIKDNAILSTNFDKLGAQFRAKDEAEVDLSRQTGDPSLYGYYFGFVGFINISILIIFTFSYSFFITTPQYWLKLWTESSGKSTTFYIIGFLFLSVMSWITTSAQMWSILIRLAPQSGLRIHQRLLHIVTSAPLSYFSKTENGSNLNRFTQDIQLIDKQLPSALQTIVTQLFKLLMQVILLFIAQKWLAVSLPACMVLVYIVQKVYLRTSRQLRFLELEFRAGVFSSFLESVEGLETIRSFGWSKAIIQENTQCVDDSQRPEFLLLCLQRWLNLVLDLLAAAIATGVVAMAVALRGHISGAQVGIALNIMLVANKTLLKLVESWTTLEISLGAIARLKTLEKRTPFEGGMASNLDPPDHWPSRGHIEFKNITASYQSESVALRNLSLNIPAGQKLIVCGRTGSGKSTLLATLLRLLELQSGRIEIDGIDIKEVRLDILRRRCFIAVSQDPLVLFNETLRFNLDPDASVSDEIIIGALSKVRLWSHFSAGNTQFGGEIPTVVNIAGFGEHSILDQKISQFQELSVGQCQLFALSRALIKASSLRCFDVKPVVVLDEVTSSLDSDTESTIYRIIDDEFTEQGHTVIIIAHRLSALTGYTKPGRDAVALMADGALQEFIQDLNPAAFQRLGQIE</sequence>
<dbReference type="Pfam" id="PF00005">
    <property type="entry name" value="ABC_tran"/>
    <property type="match status" value="2"/>
</dbReference>
<keyword evidence="5" id="KW-0067">ATP-binding</keyword>
<evidence type="ECO:0000256" key="8">
    <source>
        <dbReference type="SAM" id="Phobius"/>
    </source>
</evidence>
<comment type="subcellular location">
    <subcellularLocation>
        <location evidence="1">Membrane</location>
        <topology evidence="1">Multi-pass membrane protein</topology>
    </subcellularLocation>
</comment>
<feature type="transmembrane region" description="Helical" evidence="8">
    <location>
        <begin position="723"/>
        <end position="749"/>
    </location>
</feature>
<feature type="transmembrane region" description="Helical" evidence="8">
    <location>
        <begin position="116"/>
        <end position="136"/>
    </location>
</feature>
<dbReference type="Gene3D" id="3.40.50.300">
    <property type="entry name" value="P-loop containing nucleotide triphosphate hydrolases"/>
    <property type="match status" value="2"/>
</dbReference>
<dbReference type="InterPro" id="IPR050173">
    <property type="entry name" value="ABC_transporter_C-like"/>
</dbReference>
<dbReference type="InterPro" id="IPR044746">
    <property type="entry name" value="ABCC_6TM_D1"/>
</dbReference>
<dbReference type="GO" id="GO:0016020">
    <property type="term" value="C:membrane"/>
    <property type="evidence" value="ECO:0007669"/>
    <property type="project" value="UniProtKB-SubCell"/>
</dbReference>
<evidence type="ECO:0000256" key="7">
    <source>
        <dbReference type="ARBA" id="ARBA00023136"/>
    </source>
</evidence>
<dbReference type="InterPro" id="IPR027417">
    <property type="entry name" value="P-loop_NTPase"/>
</dbReference>
<evidence type="ECO:0000313" key="12">
    <source>
        <dbReference type="Proteomes" id="UP000054321"/>
    </source>
</evidence>
<keyword evidence="6 8" id="KW-1133">Transmembrane helix</keyword>
<dbReference type="PANTHER" id="PTHR24223">
    <property type="entry name" value="ATP-BINDING CASSETTE SUB-FAMILY C"/>
    <property type="match status" value="1"/>
</dbReference>
<feature type="domain" description="ABC transmembrane type-1" evidence="10">
    <location>
        <begin position="729"/>
        <end position="1011"/>
    </location>
</feature>
<feature type="transmembrane region" description="Helical" evidence="8">
    <location>
        <begin position="957"/>
        <end position="977"/>
    </location>
</feature>
<dbReference type="InterPro" id="IPR003593">
    <property type="entry name" value="AAA+_ATPase"/>
</dbReference>
<protein>
    <recommendedName>
        <fullName evidence="13">ABC transporter</fullName>
    </recommendedName>
</protein>
<reference evidence="11 12" key="1">
    <citation type="submission" date="2014-04" db="EMBL/GenBank/DDBJ databases">
        <authorList>
            <consortium name="DOE Joint Genome Institute"/>
            <person name="Kuo A."/>
            <person name="Martino E."/>
            <person name="Perotto S."/>
            <person name="Kohler A."/>
            <person name="Nagy L.G."/>
            <person name="Floudas D."/>
            <person name="Copeland A."/>
            <person name="Barry K.W."/>
            <person name="Cichocki N."/>
            <person name="Veneault-Fourrey C."/>
            <person name="LaButti K."/>
            <person name="Lindquist E.A."/>
            <person name="Lipzen A."/>
            <person name="Lundell T."/>
            <person name="Morin E."/>
            <person name="Murat C."/>
            <person name="Sun H."/>
            <person name="Tunlid A."/>
            <person name="Henrissat B."/>
            <person name="Grigoriev I.V."/>
            <person name="Hibbett D.S."/>
            <person name="Martin F."/>
            <person name="Nordberg H.P."/>
            <person name="Cantor M.N."/>
            <person name="Hua S.X."/>
        </authorList>
    </citation>
    <scope>NUCLEOTIDE SEQUENCE [LARGE SCALE GENOMIC DNA]</scope>
    <source>
        <strain evidence="11 12">Zn</strain>
    </source>
</reference>
<dbReference type="PROSITE" id="PS50929">
    <property type="entry name" value="ABC_TM1F"/>
    <property type="match status" value="2"/>
</dbReference>
<feature type="domain" description="ABC transporter" evidence="9">
    <location>
        <begin position="1049"/>
        <end position="1313"/>
    </location>
</feature>
<dbReference type="OrthoDB" id="4139357at2759"/>
<dbReference type="STRING" id="913774.A0A0C3HR16"/>
<dbReference type="GO" id="GO:0005524">
    <property type="term" value="F:ATP binding"/>
    <property type="evidence" value="ECO:0007669"/>
    <property type="project" value="UniProtKB-KW"/>
</dbReference>
<dbReference type="SUPFAM" id="SSF52540">
    <property type="entry name" value="P-loop containing nucleoside triphosphate hydrolases"/>
    <property type="match status" value="2"/>
</dbReference>
<dbReference type="EMBL" id="KN832871">
    <property type="protein sequence ID" value="KIN05475.1"/>
    <property type="molecule type" value="Genomic_DNA"/>
</dbReference>
<dbReference type="InterPro" id="IPR036640">
    <property type="entry name" value="ABC1_TM_sf"/>
</dbReference>
<evidence type="ECO:0000256" key="2">
    <source>
        <dbReference type="ARBA" id="ARBA00022448"/>
    </source>
</evidence>
<dbReference type="PROSITE" id="PS50893">
    <property type="entry name" value="ABC_TRANSPORTER_2"/>
    <property type="match status" value="2"/>
</dbReference>
<dbReference type="PROSITE" id="PS00211">
    <property type="entry name" value="ABC_TRANSPORTER_1"/>
    <property type="match status" value="2"/>
</dbReference>
<dbReference type="InterPro" id="IPR003439">
    <property type="entry name" value="ABC_transporter-like_ATP-bd"/>
</dbReference>
<dbReference type="GO" id="GO:0016887">
    <property type="term" value="F:ATP hydrolysis activity"/>
    <property type="evidence" value="ECO:0007669"/>
    <property type="project" value="InterPro"/>
</dbReference>
<evidence type="ECO:0000256" key="1">
    <source>
        <dbReference type="ARBA" id="ARBA00004141"/>
    </source>
</evidence>